<evidence type="ECO:0000256" key="1">
    <source>
        <dbReference type="SAM" id="MobiDB-lite"/>
    </source>
</evidence>
<protein>
    <submittedName>
        <fullName evidence="2">Uncharacterized protein</fullName>
    </submittedName>
</protein>
<comment type="caution">
    <text evidence="2">The sequence shown here is derived from an EMBL/GenBank/DDBJ whole genome shotgun (WGS) entry which is preliminary data.</text>
</comment>
<feature type="region of interest" description="Disordered" evidence="1">
    <location>
        <begin position="1"/>
        <end position="43"/>
    </location>
</feature>
<organism evidence="2 3">
    <name type="scientific">Planotetraspora thailandica</name>
    <dbReference type="NCBI Taxonomy" id="487172"/>
    <lineage>
        <taxon>Bacteria</taxon>
        <taxon>Bacillati</taxon>
        <taxon>Actinomycetota</taxon>
        <taxon>Actinomycetes</taxon>
        <taxon>Streptosporangiales</taxon>
        <taxon>Streptosporangiaceae</taxon>
        <taxon>Planotetraspora</taxon>
    </lineage>
</organism>
<reference evidence="2" key="1">
    <citation type="submission" date="2021-01" db="EMBL/GenBank/DDBJ databases">
        <title>Whole genome shotgun sequence of Planotetraspora thailandica NBRC 104271.</title>
        <authorList>
            <person name="Komaki H."/>
            <person name="Tamura T."/>
        </authorList>
    </citation>
    <scope>NUCLEOTIDE SEQUENCE</scope>
    <source>
        <strain evidence="2">NBRC 104271</strain>
    </source>
</reference>
<proteinExistence type="predicted"/>
<gene>
    <name evidence="2" type="ORF">Pth03_28730</name>
</gene>
<evidence type="ECO:0000313" key="3">
    <source>
        <dbReference type="Proteomes" id="UP000605992"/>
    </source>
</evidence>
<dbReference type="Proteomes" id="UP000605992">
    <property type="component" value="Unassembled WGS sequence"/>
</dbReference>
<sequence>MGLPYDVETAHLRPTPVRAQQGGEHAHRRGLARPVGSQHAEQAPLRHFEIDPVERLGLAVTLGRALRLDLICHERASFWSPSPCGTPLTEH</sequence>
<dbReference type="EMBL" id="BOOR01000018">
    <property type="protein sequence ID" value="GII54484.1"/>
    <property type="molecule type" value="Genomic_DNA"/>
</dbReference>
<accession>A0A8J3XVM3</accession>
<keyword evidence="3" id="KW-1185">Reference proteome</keyword>
<dbReference type="AlphaFoldDB" id="A0A8J3XVM3"/>
<evidence type="ECO:0000313" key="2">
    <source>
        <dbReference type="EMBL" id="GII54484.1"/>
    </source>
</evidence>
<name>A0A8J3XVM3_9ACTN</name>